<comment type="caution">
    <text evidence="1">The sequence shown here is derived from an EMBL/GenBank/DDBJ whole genome shotgun (WGS) entry which is preliminary data.</text>
</comment>
<dbReference type="PANTHER" id="PTHR32410:SF161">
    <property type="entry name" value="DC1, ZINC FINGER, RING_FYVE_PHD-TYPE-RELATED"/>
    <property type="match status" value="1"/>
</dbReference>
<evidence type="ECO:0000313" key="1">
    <source>
        <dbReference type="EMBL" id="CAA0813368.1"/>
    </source>
</evidence>
<organism evidence="1 2">
    <name type="scientific">Striga hermonthica</name>
    <name type="common">Purple witchweed</name>
    <name type="synonym">Buchnera hermonthica</name>
    <dbReference type="NCBI Taxonomy" id="68872"/>
    <lineage>
        <taxon>Eukaryota</taxon>
        <taxon>Viridiplantae</taxon>
        <taxon>Streptophyta</taxon>
        <taxon>Embryophyta</taxon>
        <taxon>Tracheophyta</taxon>
        <taxon>Spermatophyta</taxon>
        <taxon>Magnoliopsida</taxon>
        <taxon>eudicotyledons</taxon>
        <taxon>Gunneridae</taxon>
        <taxon>Pentapetalae</taxon>
        <taxon>asterids</taxon>
        <taxon>lamiids</taxon>
        <taxon>Lamiales</taxon>
        <taxon>Orobanchaceae</taxon>
        <taxon>Buchnereae</taxon>
        <taxon>Striga</taxon>
    </lineage>
</organism>
<gene>
    <name evidence="1" type="ORF">SHERM_13927</name>
</gene>
<sequence length="300" mass="33621">MNNEHVNVMPRLLNALDIKNVGRFASTSTGSDEGGPTTYLATICYDHKRVLDEHVLIHRYVYQSDVELVCNACVQPIPFGWSYSCVYHNETSSRNDGPCKDYFLHSCCAYLPAVLNFPRKRHKTLTLSTCKAGGKKTSFNLFVCDSCNYTCNGFAYLSQTDDDTSLVLDIVCALMPTSIVHISHGAHHILQSKTYNQQLCSYCGLELKPDNSYICNNCRNFGIHPACALIPKSVVYPKFDPHPLSHWHNLEKEQSILCESIDSPRSSLGLLSVYEAIHAPLLVYARFQFFATRVAIAGRP</sequence>
<dbReference type="PANTHER" id="PTHR32410">
    <property type="entry name" value="CYSTEINE/HISTIDINE-RICH C1 DOMAIN FAMILY PROTEIN"/>
    <property type="match status" value="1"/>
</dbReference>
<dbReference type="SUPFAM" id="SSF57889">
    <property type="entry name" value="Cysteine-rich domain"/>
    <property type="match status" value="1"/>
</dbReference>
<dbReference type="EMBL" id="CACSLK010011313">
    <property type="protein sequence ID" value="CAA0813368.1"/>
    <property type="molecule type" value="Genomic_DNA"/>
</dbReference>
<name>A0A9N7R678_STRHE</name>
<accession>A0A9N7R678</accession>
<evidence type="ECO:0000313" key="2">
    <source>
        <dbReference type="Proteomes" id="UP001153555"/>
    </source>
</evidence>
<dbReference type="OrthoDB" id="1884766at2759"/>
<dbReference type="AlphaFoldDB" id="A0A9N7R678"/>
<dbReference type="InterPro" id="IPR046349">
    <property type="entry name" value="C1-like_sf"/>
</dbReference>
<protein>
    <submittedName>
        <fullName evidence="1">Cysteine/Histidine-rich C1 domain family protein</fullName>
    </submittedName>
</protein>
<dbReference type="InterPro" id="IPR053192">
    <property type="entry name" value="Vacuole_Formation_Reg"/>
</dbReference>
<reference evidence="1" key="1">
    <citation type="submission" date="2019-12" db="EMBL/GenBank/DDBJ databases">
        <authorList>
            <person name="Scholes J."/>
        </authorList>
    </citation>
    <scope>NUCLEOTIDE SEQUENCE</scope>
</reference>
<dbReference type="Proteomes" id="UP001153555">
    <property type="component" value="Unassembled WGS sequence"/>
</dbReference>
<keyword evidence="2" id="KW-1185">Reference proteome</keyword>
<proteinExistence type="predicted"/>